<evidence type="ECO:0000313" key="4">
    <source>
        <dbReference type="EMBL" id="GAA2241915.1"/>
    </source>
</evidence>
<comment type="caution">
    <text evidence="4">The sequence shown here is derived from an EMBL/GenBank/DDBJ whole genome shotgun (WGS) entry which is preliminary data.</text>
</comment>
<feature type="transmembrane region" description="Helical" evidence="2">
    <location>
        <begin position="355"/>
        <end position="388"/>
    </location>
</feature>
<protein>
    <recommendedName>
        <fullName evidence="3">DUF7847 domain-containing protein</fullName>
    </recommendedName>
</protein>
<keyword evidence="5" id="KW-1185">Reference proteome</keyword>
<name>A0ABN3DV59_9MICO</name>
<gene>
    <name evidence="4" type="ORF">GCM10009851_29070</name>
</gene>
<sequence>MDDEKWTAPDAATPPPAAPAPQAPAVPPVPAAGQYPPPQLPPVPQYGQYAPPQAPQYGQYAPPQAPQYGQYAPPQATQYAPPPPPQHGWTPPPKPGLIPLRPLGFGTLLGAPFQVVRRNPKATFGSGLIVQLVIVVVTVLFVGAAALWAGERAVRASGSDAAAIEAGNVAIVLVSLLVPLVLTLFGTALLQAVLVVEVARGTLGEKRRLGELWKAAFRRVLPLTGWFALTVLALLVAVALGVAVIAIGAAVGGAALGVGILVAVLLGLAVTVLFVWLGTKLALVPSVIVLERRGVIASMRRSWSLTSGHFWRTFGVIALVYAIVSIATQILSTPISFLFPLVITLVDPNNSGSGVVAIIVLYVVFAAFSIVLGALTSVIQSATVAVVYIDLRMRKEGLDIELVRYAEAATAPDSDGQTAWPDPYAPSPRG</sequence>
<feature type="transmembrane region" description="Helical" evidence="2">
    <location>
        <begin position="220"/>
        <end position="251"/>
    </location>
</feature>
<proteinExistence type="predicted"/>
<dbReference type="EMBL" id="BAAAQY010000009">
    <property type="protein sequence ID" value="GAA2241915.1"/>
    <property type="molecule type" value="Genomic_DNA"/>
</dbReference>
<dbReference type="InterPro" id="IPR057169">
    <property type="entry name" value="DUF7847"/>
</dbReference>
<evidence type="ECO:0000256" key="2">
    <source>
        <dbReference type="SAM" id="Phobius"/>
    </source>
</evidence>
<feature type="compositionally biased region" description="Pro residues" evidence="1">
    <location>
        <begin position="12"/>
        <end position="44"/>
    </location>
</feature>
<dbReference type="Pfam" id="PF25231">
    <property type="entry name" value="DUF7847"/>
    <property type="match status" value="1"/>
</dbReference>
<dbReference type="Proteomes" id="UP001500929">
    <property type="component" value="Unassembled WGS sequence"/>
</dbReference>
<dbReference type="RefSeq" id="WP_259480489.1">
    <property type="nucleotide sequence ID" value="NZ_BAAAQY010000009.1"/>
</dbReference>
<feature type="transmembrane region" description="Helical" evidence="2">
    <location>
        <begin position="169"/>
        <end position="199"/>
    </location>
</feature>
<feature type="compositionally biased region" description="Low complexity" evidence="1">
    <location>
        <begin position="45"/>
        <end position="79"/>
    </location>
</feature>
<evidence type="ECO:0000313" key="5">
    <source>
        <dbReference type="Proteomes" id="UP001500929"/>
    </source>
</evidence>
<feature type="domain" description="DUF7847" evidence="3">
    <location>
        <begin position="115"/>
        <end position="389"/>
    </location>
</feature>
<keyword evidence="2" id="KW-0472">Membrane</keyword>
<evidence type="ECO:0000256" key="1">
    <source>
        <dbReference type="SAM" id="MobiDB-lite"/>
    </source>
</evidence>
<feature type="region of interest" description="Disordered" evidence="1">
    <location>
        <begin position="1"/>
        <end position="96"/>
    </location>
</feature>
<feature type="compositionally biased region" description="Pro residues" evidence="1">
    <location>
        <begin position="80"/>
        <end position="96"/>
    </location>
</feature>
<feature type="transmembrane region" description="Helical" evidence="2">
    <location>
        <begin position="127"/>
        <end position="149"/>
    </location>
</feature>
<feature type="transmembrane region" description="Helical" evidence="2">
    <location>
        <begin position="257"/>
        <end position="290"/>
    </location>
</feature>
<evidence type="ECO:0000259" key="3">
    <source>
        <dbReference type="Pfam" id="PF25231"/>
    </source>
</evidence>
<reference evidence="4 5" key="1">
    <citation type="journal article" date="2019" name="Int. J. Syst. Evol. Microbiol.">
        <title>The Global Catalogue of Microorganisms (GCM) 10K type strain sequencing project: providing services to taxonomists for standard genome sequencing and annotation.</title>
        <authorList>
            <consortium name="The Broad Institute Genomics Platform"/>
            <consortium name="The Broad Institute Genome Sequencing Center for Infectious Disease"/>
            <person name="Wu L."/>
            <person name="Ma J."/>
        </authorList>
    </citation>
    <scope>NUCLEOTIDE SEQUENCE [LARGE SCALE GENOMIC DNA]</scope>
    <source>
        <strain evidence="4 5">JCM 16117</strain>
    </source>
</reference>
<keyword evidence="2" id="KW-0812">Transmembrane</keyword>
<keyword evidence="2" id="KW-1133">Transmembrane helix</keyword>
<organism evidence="4 5">
    <name type="scientific">Herbiconiux moechotypicola</name>
    <dbReference type="NCBI Taxonomy" id="637393"/>
    <lineage>
        <taxon>Bacteria</taxon>
        <taxon>Bacillati</taxon>
        <taxon>Actinomycetota</taxon>
        <taxon>Actinomycetes</taxon>
        <taxon>Micrococcales</taxon>
        <taxon>Microbacteriaceae</taxon>
        <taxon>Herbiconiux</taxon>
    </lineage>
</organism>
<feature type="transmembrane region" description="Helical" evidence="2">
    <location>
        <begin position="310"/>
        <end position="343"/>
    </location>
</feature>
<accession>A0ABN3DV59</accession>